<evidence type="ECO:0000313" key="3">
    <source>
        <dbReference type="Proteomes" id="UP000235371"/>
    </source>
</evidence>
<dbReference type="GeneID" id="36596172"/>
<sequence>MSSQAPEAVPLIEAASQTPLTAEAAGVLVAEAVGEGEAQSAAKDQERTEQLGEEGNEAKSVRRPLVGPEPGASQPPDEIPGKNTATTEKLRTIVKLLAEVLRDPSFKDGLVPDVESGASESDTHLRSKEKEIGYIWSKVKPFNTLLRVPENPNMRSRFQELFSREGYIDRLYTLTFKGSSSMEENLRNGE</sequence>
<reference evidence="2 3" key="1">
    <citation type="submission" date="2016-04" db="EMBL/GenBank/DDBJ databases">
        <title>A degradative enzymes factory behind the ericoid mycorrhizal symbiosis.</title>
        <authorList>
            <consortium name="DOE Joint Genome Institute"/>
            <person name="Martino E."/>
            <person name="Morin E."/>
            <person name="Grelet G."/>
            <person name="Kuo A."/>
            <person name="Kohler A."/>
            <person name="Daghino S."/>
            <person name="Barry K."/>
            <person name="Choi C."/>
            <person name="Cichocki N."/>
            <person name="Clum A."/>
            <person name="Copeland A."/>
            <person name="Hainaut M."/>
            <person name="Haridas S."/>
            <person name="Labutti K."/>
            <person name="Lindquist E."/>
            <person name="Lipzen A."/>
            <person name="Khouja H.-R."/>
            <person name="Murat C."/>
            <person name="Ohm R."/>
            <person name="Olson A."/>
            <person name="Spatafora J."/>
            <person name="Veneault-Fourrey C."/>
            <person name="Henrissat B."/>
            <person name="Grigoriev I."/>
            <person name="Martin F."/>
            <person name="Perotto S."/>
        </authorList>
    </citation>
    <scope>NUCLEOTIDE SEQUENCE [LARGE SCALE GENOMIC DNA]</scope>
    <source>
        <strain evidence="2 3">E</strain>
    </source>
</reference>
<evidence type="ECO:0000313" key="2">
    <source>
        <dbReference type="EMBL" id="PMD53172.1"/>
    </source>
</evidence>
<dbReference type="AlphaFoldDB" id="A0A2J6SQW9"/>
<proteinExistence type="predicted"/>
<feature type="region of interest" description="Disordered" evidence="1">
    <location>
        <begin position="35"/>
        <end position="87"/>
    </location>
</feature>
<dbReference type="Proteomes" id="UP000235371">
    <property type="component" value="Unassembled WGS sequence"/>
</dbReference>
<feature type="compositionally biased region" description="Basic and acidic residues" evidence="1">
    <location>
        <begin position="43"/>
        <end position="60"/>
    </location>
</feature>
<evidence type="ECO:0000256" key="1">
    <source>
        <dbReference type="SAM" id="MobiDB-lite"/>
    </source>
</evidence>
<dbReference type="EMBL" id="KZ613895">
    <property type="protein sequence ID" value="PMD53172.1"/>
    <property type="molecule type" value="Genomic_DNA"/>
</dbReference>
<accession>A0A2J6SQW9</accession>
<keyword evidence="3" id="KW-1185">Reference proteome</keyword>
<name>A0A2J6SQW9_9HELO</name>
<organism evidence="2 3">
    <name type="scientific">Hyaloscypha bicolor E</name>
    <dbReference type="NCBI Taxonomy" id="1095630"/>
    <lineage>
        <taxon>Eukaryota</taxon>
        <taxon>Fungi</taxon>
        <taxon>Dikarya</taxon>
        <taxon>Ascomycota</taxon>
        <taxon>Pezizomycotina</taxon>
        <taxon>Leotiomycetes</taxon>
        <taxon>Helotiales</taxon>
        <taxon>Hyaloscyphaceae</taxon>
        <taxon>Hyaloscypha</taxon>
        <taxon>Hyaloscypha bicolor</taxon>
    </lineage>
</organism>
<protein>
    <submittedName>
        <fullName evidence="2">Uncharacterized protein</fullName>
    </submittedName>
</protein>
<gene>
    <name evidence="2" type="ORF">K444DRAFT_704975</name>
</gene>
<dbReference type="InParanoid" id="A0A2J6SQW9"/>
<dbReference type="RefSeq" id="XP_024730076.1">
    <property type="nucleotide sequence ID" value="XM_024888096.1"/>
</dbReference>